<dbReference type="InterPro" id="IPR045082">
    <property type="entry name" value="ATP_syn_F0_a_bact/chloroplast"/>
</dbReference>
<keyword evidence="5 12" id="KW-0138">CF(0)</keyword>
<dbReference type="EMBL" id="JACXLD010000001">
    <property type="protein sequence ID" value="MBD2857612.1"/>
    <property type="molecule type" value="Genomic_DNA"/>
</dbReference>
<keyword evidence="6 12" id="KW-0812">Transmembrane</keyword>
<evidence type="ECO:0000256" key="9">
    <source>
        <dbReference type="ARBA" id="ARBA00023065"/>
    </source>
</evidence>
<keyword evidence="15" id="KW-1185">Reference proteome</keyword>
<keyword evidence="9 12" id="KW-0406">Ion transport</keyword>
<comment type="similarity">
    <text evidence="2 12 13">Belongs to the ATPase A chain family.</text>
</comment>
<comment type="subcellular location">
    <subcellularLocation>
        <location evidence="12 13">Cell membrane</location>
        <topology evidence="12 13">Multi-pass membrane protein</topology>
    </subcellularLocation>
    <subcellularLocation>
        <location evidence="1">Membrane</location>
        <topology evidence="1">Multi-pass membrane protein</topology>
    </subcellularLocation>
</comment>
<dbReference type="GO" id="GO:0005886">
    <property type="term" value="C:plasma membrane"/>
    <property type="evidence" value="ECO:0007669"/>
    <property type="project" value="UniProtKB-SubCell"/>
</dbReference>
<evidence type="ECO:0000256" key="5">
    <source>
        <dbReference type="ARBA" id="ARBA00022547"/>
    </source>
</evidence>
<dbReference type="GO" id="GO:0046933">
    <property type="term" value="F:proton-transporting ATP synthase activity, rotational mechanism"/>
    <property type="evidence" value="ECO:0007669"/>
    <property type="project" value="UniProtKB-UniRule"/>
</dbReference>
<keyword evidence="8 12" id="KW-1133">Transmembrane helix</keyword>
<evidence type="ECO:0000256" key="1">
    <source>
        <dbReference type="ARBA" id="ARBA00004141"/>
    </source>
</evidence>
<protein>
    <recommendedName>
        <fullName evidence="12 13">ATP synthase subunit a</fullName>
    </recommendedName>
    <alternativeName>
        <fullName evidence="12">ATP synthase F0 sector subunit a</fullName>
    </alternativeName>
    <alternativeName>
        <fullName evidence="12">F-ATPase subunit 6</fullName>
    </alternativeName>
</protein>
<organism evidence="14 15">
    <name type="scientific">Spongiibacter pelagi</name>
    <dbReference type="NCBI Taxonomy" id="2760804"/>
    <lineage>
        <taxon>Bacteria</taxon>
        <taxon>Pseudomonadati</taxon>
        <taxon>Pseudomonadota</taxon>
        <taxon>Gammaproteobacteria</taxon>
        <taxon>Cellvibrionales</taxon>
        <taxon>Spongiibacteraceae</taxon>
        <taxon>Spongiibacter</taxon>
    </lineage>
</organism>
<dbReference type="InterPro" id="IPR000568">
    <property type="entry name" value="ATP_synth_F0_asu"/>
</dbReference>
<evidence type="ECO:0000256" key="10">
    <source>
        <dbReference type="ARBA" id="ARBA00023136"/>
    </source>
</evidence>
<dbReference type="InterPro" id="IPR023011">
    <property type="entry name" value="ATP_synth_F0_asu_AS"/>
</dbReference>
<dbReference type="PANTHER" id="PTHR42823">
    <property type="entry name" value="ATP SYNTHASE SUBUNIT A, CHLOROPLASTIC"/>
    <property type="match status" value="1"/>
</dbReference>
<dbReference type="Gene3D" id="1.20.120.220">
    <property type="entry name" value="ATP synthase, F0 complex, subunit A"/>
    <property type="match status" value="1"/>
</dbReference>
<dbReference type="InterPro" id="IPR035908">
    <property type="entry name" value="F0_ATP_A_sf"/>
</dbReference>
<evidence type="ECO:0000256" key="7">
    <source>
        <dbReference type="ARBA" id="ARBA00022781"/>
    </source>
</evidence>
<reference evidence="14" key="1">
    <citation type="submission" date="2020-09" db="EMBL/GenBank/DDBJ databases">
        <authorList>
            <person name="Yoon J.-W."/>
        </authorList>
    </citation>
    <scope>NUCLEOTIDE SEQUENCE</scope>
    <source>
        <strain evidence="14">KMU-158</strain>
    </source>
</reference>
<dbReference type="AlphaFoldDB" id="A0A927GV83"/>
<keyword evidence="4 12" id="KW-1003">Cell membrane</keyword>
<keyword evidence="10 12" id="KW-0472">Membrane</keyword>
<dbReference type="CDD" id="cd00310">
    <property type="entry name" value="ATP-synt_Fo_a_6"/>
    <property type="match status" value="1"/>
</dbReference>
<feature type="transmembrane region" description="Helical" evidence="12">
    <location>
        <begin position="211"/>
        <end position="230"/>
    </location>
</feature>
<dbReference type="Pfam" id="PF00119">
    <property type="entry name" value="ATP-synt_A"/>
    <property type="match status" value="1"/>
</dbReference>
<dbReference type="GO" id="GO:0045259">
    <property type="term" value="C:proton-transporting ATP synthase complex"/>
    <property type="evidence" value="ECO:0007669"/>
    <property type="project" value="UniProtKB-KW"/>
</dbReference>
<feature type="transmembrane region" description="Helical" evidence="12">
    <location>
        <begin position="278"/>
        <end position="299"/>
    </location>
</feature>
<evidence type="ECO:0000256" key="8">
    <source>
        <dbReference type="ARBA" id="ARBA00022989"/>
    </source>
</evidence>
<gene>
    <name evidence="12 14" type="primary">atpB</name>
    <name evidence="14" type="ORF">IB286_01245</name>
</gene>
<sequence>MAAESQSTVGYIQHHLTNLTYGKLPAGYERHDAEGHVHVLEHDTWTMAHSGEEASAMGFNAIHVDSMFWSIALGFLFLVFFARVAKRAHSGVPTGVQNAVEMVIDFIDSTVKDGFHHKNAMIAPMALTIFVWIVLMNTMDLVPVDWIPAAMAKLTGDPHFFFKVVPTTDPNVTLGMGFTVFGLMIFFTIAKKGFLGFVKELTLHPFHHEKWYVNIFLIPINFALESIAWISKPISLGLRLFGNMYAGEMIFILIATMFGAGLVLGLFAGVLQWAWAVFHILVIALQAFVFMVLTIVYMAQAHQIEEEDQFH</sequence>
<keyword evidence="7 12" id="KW-0375">Hydrogen ion transport</keyword>
<evidence type="ECO:0000256" key="11">
    <source>
        <dbReference type="ARBA" id="ARBA00023310"/>
    </source>
</evidence>
<feature type="transmembrane region" description="Helical" evidence="12">
    <location>
        <begin position="120"/>
        <end position="139"/>
    </location>
</feature>
<dbReference type="HAMAP" id="MF_01393">
    <property type="entry name" value="ATP_synth_a_bact"/>
    <property type="match status" value="1"/>
</dbReference>
<dbReference type="Proteomes" id="UP000610558">
    <property type="component" value="Unassembled WGS sequence"/>
</dbReference>
<accession>A0A927GV83</accession>
<comment type="function">
    <text evidence="12 13">Key component of the proton channel; it plays a direct role in the translocation of protons across the membrane.</text>
</comment>
<dbReference type="PROSITE" id="PS00449">
    <property type="entry name" value="ATPASE_A"/>
    <property type="match status" value="1"/>
</dbReference>
<dbReference type="FunFam" id="1.20.120.220:FF:000002">
    <property type="entry name" value="ATP synthase subunit a"/>
    <property type="match status" value="1"/>
</dbReference>
<evidence type="ECO:0000313" key="15">
    <source>
        <dbReference type="Proteomes" id="UP000610558"/>
    </source>
</evidence>
<evidence type="ECO:0000256" key="4">
    <source>
        <dbReference type="ARBA" id="ARBA00022475"/>
    </source>
</evidence>
<feature type="transmembrane region" description="Helical" evidence="12">
    <location>
        <begin position="172"/>
        <end position="190"/>
    </location>
</feature>
<dbReference type="PANTHER" id="PTHR42823:SF3">
    <property type="entry name" value="ATP SYNTHASE SUBUNIT A, CHLOROPLASTIC"/>
    <property type="match status" value="1"/>
</dbReference>
<evidence type="ECO:0000256" key="13">
    <source>
        <dbReference type="RuleBase" id="RU000483"/>
    </source>
</evidence>
<evidence type="ECO:0000313" key="14">
    <source>
        <dbReference type="EMBL" id="MBD2857612.1"/>
    </source>
</evidence>
<feature type="transmembrane region" description="Helical" evidence="12">
    <location>
        <begin position="250"/>
        <end position="271"/>
    </location>
</feature>
<keyword evidence="3 12" id="KW-0813">Transport</keyword>
<name>A0A927GV83_9GAMM</name>
<dbReference type="NCBIfam" id="NF004477">
    <property type="entry name" value="PRK05815.1-1"/>
    <property type="match status" value="1"/>
</dbReference>
<evidence type="ECO:0000256" key="6">
    <source>
        <dbReference type="ARBA" id="ARBA00022692"/>
    </source>
</evidence>
<evidence type="ECO:0000256" key="3">
    <source>
        <dbReference type="ARBA" id="ARBA00022448"/>
    </source>
</evidence>
<comment type="caution">
    <text evidence="14">The sequence shown here is derived from an EMBL/GenBank/DDBJ whole genome shotgun (WGS) entry which is preliminary data.</text>
</comment>
<proteinExistence type="inferred from homology"/>
<dbReference type="SUPFAM" id="SSF81336">
    <property type="entry name" value="F1F0 ATP synthase subunit A"/>
    <property type="match status" value="1"/>
</dbReference>
<feature type="transmembrane region" description="Helical" evidence="12">
    <location>
        <begin position="67"/>
        <end position="85"/>
    </location>
</feature>
<dbReference type="NCBIfam" id="TIGR01131">
    <property type="entry name" value="ATP_synt_6_or_A"/>
    <property type="match status" value="1"/>
</dbReference>
<dbReference type="GO" id="GO:0042777">
    <property type="term" value="P:proton motive force-driven plasma membrane ATP synthesis"/>
    <property type="evidence" value="ECO:0007669"/>
    <property type="project" value="TreeGrafter"/>
</dbReference>
<evidence type="ECO:0000256" key="12">
    <source>
        <dbReference type="HAMAP-Rule" id="MF_01393"/>
    </source>
</evidence>
<keyword evidence="11 12" id="KW-0066">ATP synthesis</keyword>
<dbReference type="RefSeq" id="WP_190761842.1">
    <property type="nucleotide sequence ID" value="NZ_JACXLD010000001.1"/>
</dbReference>
<evidence type="ECO:0000256" key="2">
    <source>
        <dbReference type="ARBA" id="ARBA00006810"/>
    </source>
</evidence>